<dbReference type="KEGG" id="mou:OU421_00205"/>
<accession>A0A9X9S4I3</accession>
<dbReference type="Gene3D" id="3.90.870.10">
    <property type="entry name" value="DHBP synthase"/>
    <property type="match status" value="1"/>
</dbReference>
<dbReference type="PROSITE" id="PS51163">
    <property type="entry name" value="YRDC"/>
    <property type="match status" value="1"/>
</dbReference>
<evidence type="ECO:0000256" key="6">
    <source>
        <dbReference type="ARBA" id="ARBA00022694"/>
    </source>
</evidence>
<keyword evidence="5 13" id="KW-0808">Transferase</keyword>
<dbReference type="GO" id="GO:0000049">
    <property type="term" value="F:tRNA binding"/>
    <property type="evidence" value="ECO:0007669"/>
    <property type="project" value="TreeGrafter"/>
</dbReference>
<gene>
    <name evidence="13" type="ORF">OU421_00205</name>
</gene>
<dbReference type="EC" id="2.7.7.87" evidence="3"/>
<proteinExistence type="inferred from homology"/>
<dbReference type="AlphaFoldDB" id="A0A9X9S4I3"/>
<reference evidence="13" key="1">
    <citation type="submission" date="2022-11" db="EMBL/GenBank/DDBJ databases">
        <title>Complete genome sequence of Methanogenium organophilum DSM 3596.</title>
        <authorList>
            <person name="Chen S.-C."/>
            <person name="Lai S.-J."/>
            <person name="You Y.-T."/>
        </authorList>
    </citation>
    <scope>NUCLEOTIDE SEQUENCE</scope>
    <source>
        <strain evidence="13">DSM 3596</strain>
    </source>
</reference>
<dbReference type="EMBL" id="CP113361">
    <property type="protein sequence ID" value="WAI01335.1"/>
    <property type="molecule type" value="Genomic_DNA"/>
</dbReference>
<evidence type="ECO:0000256" key="4">
    <source>
        <dbReference type="ARBA" id="ARBA00022490"/>
    </source>
</evidence>
<dbReference type="NCBIfam" id="TIGR00057">
    <property type="entry name" value="L-threonylcarbamoyladenylate synthase"/>
    <property type="match status" value="1"/>
</dbReference>
<dbReference type="GO" id="GO:0005524">
    <property type="term" value="F:ATP binding"/>
    <property type="evidence" value="ECO:0007669"/>
    <property type="project" value="UniProtKB-KW"/>
</dbReference>
<keyword evidence="9" id="KW-0067">ATP-binding</keyword>
<dbReference type="GO" id="GO:0005737">
    <property type="term" value="C:cytoplasm"/>
    <property type="evidence" value="ECO:0007669"/>
    <property type="project" value="UniProtKB-SubCell"/>
</dbReference>
<dbReference type="GO" id="GO:0061710">
    <property type="term" value="F:L-threonylcarbamoyladenylate synthase"/>
    <property type="evidence" value="ECO:0007669"/>
    <property type="project" value="UniProtKB-EC"/>
</dbReference>
<dbReference type="InterPro" id="IPR017945">
    <property type="entry name" value="DHBP_synth_RibB-like_a/b_dom"/>
</dbReference>
<comment type="similarity">
    <text evidence="2">Belongs to the SUA5 family.</text>
</comment>
<evidence type="ECO:0000256" key="7">
    <source>
        <dbReference type="ARBA" id="ARBA00022695"/>
    </source>
</evidence>
<keyword evidence="14" id="KW-1185">Reference proteome</keyword>
<keyword evidence="4" id="KW-0963">Cytoplasm</keyword>
<dbReference type="InterPro" id="IPR006070">
    <property type="entry name" value="Sua5-like_dom"/>
</dbReference>
<evidence type="ECO:0000256" key="10">
    <source>
        <dbReference type="ARBA" id="ARBA00029774"/>
    </source>
</evidence>
<dbReference type="PANTHER" id="PTHR17490:SF16">
    <property type="entry name" value="THREONYLCARBAMOYL-AMP SYNTHASE"/>
    <property type="match status" value="1"/>
</dbReference>
<evidence type="ECO:0000256" key="2">
    <source>
        <dbReference type="ARBA" id="ARBA00007663"/>
    </source>
</evidence>
<evidence type="ECO:0000313" key="13">
    <source>
        <dbReference type="EMBL" id="WAI01335.1"/>
    </source>
</evidence>
<evidence type="ECO:0000256" key="11">
    <source>
        <dbReference type="ARBA" id="ARBA00048366"/>
    </source>
</evidence>
<dbReference type="GO" id="GO:0006450">
    <property type="term" value="P:regulation of translational fidelity"/>
    <property type="evidence" value="ECO:0007669"/>
    <property type="project" value="TreeGrafter"/>
</dbReference>
<protein>
    <recommendedName>
        <fullName evidence="10">L-threonylcarbamoyladenylate synthase</fullName>
        <ecNumber evidence="3">2.7.7.87</ecNumber>
    </recommendedName>
    <alternativeName>
        <fullName evidence="10">L-threonylcarbamoyladenylate synthase</fullName>
    </alternativeName>
</protein>
<evidence type="ECO:0000256" key="8">
    <source>
        <dbReference type="ARBA" id="ARBA00022741"/>
    </source>
</evidence>
<dbReference type="InterPro" id="IPR050156">
    <property type="entry name" value="TC-AMP_synthase_SUA5"/>
</dbReference>
<dbReference type="Proteomes" id="UP001163096">
    <property type="component" value="Chromosome"/>
</dbReference>
<dbReference type="GO" id="GO:0003725">
    <property type="term" value="F:double-stranded RNA binding"/>
    <property type="evidence" value="ECO:0007669"/>
    <property type="project" value="InterPro"/>
</dbReference>
<evidence type="ECO:0000256" key="1">
    <source>
        <dbReference type="ARBA" id="ARBA00004496"/>
    </source>
</evidence>
<dbReference type="RefSeq" id="WP_268186561.1">
    <property type="nucleotide sequence ID" value="NZ_CP113361.1"/>
</dbReference>
<evidence type="ECO:0000256" key="3">
    <source>
        <dbReference type="ARBA" id="ARBA00012584"/>
    </source>
</evidence>
<evidence type="ECO:0000256" key="5">
    <source>
        <dbReference type="ARBA" id="ARBA00022679"/>
    </source>
</evidence>
<comment type="catalytic activity">
    <reaction evidence="11">
        <text>L-threonine + hydrogencarbonate + ATP = L-threonylcarbamoyladenylate + diphosphate + H2O</text>
        <dbReference type="Rhea" id="RHEA:36407"/>
        <dbReference type="ChEBI" id="CHEBI:15377"/>
        <dbReference type="ChEBI" id="CHEBI:17544"/>
        <dbReference type="ChEBI" id="CHEBI:30616"/>
        <dbReference type="ChEBI" id="CHEBI:33019"/>
        <dbReference type="ChEBI" id="CHEBI:57926"/>
        <dbReference type="ChEBI" id="CHEBI:73682"/>
        <dbReference type="EC" id="2.7.7.87"/>
    </reaction>
</comment>
<dbReference type="GO" id="GO:0008033">
    <property type="term" value="P:tRNA processing"/>
    <property type="evidence" value="ECO:0007669"/>
    <property type="project" value="UniProtKB-KW"/>
</dbReference>
<evidence type="ECO:0000259" key="12">
    <source>
        <dbReference type="PROSITE" id="PS51163"/>
    </source>
</evidence>
<evidence type="ECO:0000256" key="9">
    <source>
        <dbReference type="ARBA" id="ARBA00022840"/>
    </source>
</evidence>
<comment type="subcellular location">
    <subcellularLocation>
        <location evidence="1">Cytoplasm</location>
    </subcellularLocation>
</comment>
<keyword evidence="7 13" id="KW-0548">Nucleotidyltransferase</keyword>
<keyword evidence="6" id="KW-0819">tRNA processing</keyword>
<name>A0A9X9S4I3_METOG</name>
<dbReference type="GeneID" id="76833477"/>
<dbReference type="PANTHER" id="PTHR17490">
    <property type="entry name" value="SUA5"/>
    <property type="match status" value="1"/>
</dbReference>
<dbReference type="SUPFAM" id="SSF55821">
    <property type="entry name" value="YrdC/RibB"/>
    <property type="match status" value="1"/>
</dbReference>
<organism evidence="13 14">
    <name type="scientific">Methanogenium organophilum</name>
    <dbReference type="NCBI Taxonomy" id="2199"/>
    <lineage>
        <taxon>Archaea</taxon>
        <taxon>Methanobacteriati</taxon>
        <taxon>Methanobacteriota</taxon>
        <taxon>Stenosarchaea group</taxon>
        <taxon>Methanomicrobia</taxon>
        <taxon>Methanomicrobiales</taxon>
        <taxon>Methanomicrobiaceae</taxon>
        <taxon>Methanogenium</taxon>
    </lineage>
</organism>
<dbReference type="Pfam" id="PF01300">
    <property type="entry name" value="Sua5_yciO_yrdC"/>
    <property type="match status" value="1"/>
</dbReference>
<sequence>MSIVSDAVQVLRRDGLIVYPTETVYGLGADALSEYAVHRVYEIKNRPMGKPISVAVSDEDMMAAIADVSDEAWEFIRTFLPGPVTVVLPVKSCLPSVLSGGTGKIGIRMPNNTVTREIIDELDAPITATSANLSGTPAPVTKEQVNVPYDLFIEGGELSGTPSTVVDFESRQILRPGDDIERIAAFFRTLE</sequence>
<evidence type="ECO:0000313" key="14">
    <source>
        <dbReference type="Proteomes" id="UP001163096"/>
    </source>
</evidence>
<feature type="domain" description="YrdC-like" evidence="12">
    <location>
        <begin position="1"/>
        <end position="179"/>
    </location>
</feature>
<keyword evidence="8" id="KW-0547">Nucleotide-binding</keyword>